<protein>
    <submittedName>
        <fullName evidence="4">Sorbosone dehydrogenase family protein</fullName>
    </submittedName>
</protein>
<reference evidence="4 5" key="1">
    <citation type="submission" date="2019-01" db="EMBL/GenBank/DDBJ databases">
        <authorList>
            <person name="Zhang S."/>
        </authorList>
    </citation>
    <scope>NUCLEOTIDE SEQUENCE [LARGE SCALE GENOMIC DNA]</scope>
    <source>
        <strain evidence="4 5">1626</strain>
    </source>
</reference>
<gene>
    <name evidence="4" type="ORF">E4582_10485</name>
</gene>
<evidence type="ECO:0000256" key="2">
    <source>
        <dbReference type="SAM" id="SignalP"/>
    </source>
</evidence>
<organism evidence="4 5">
    <name type="scientific">Luteimonas yindakuii</name>
    <dbReference type="NCBI Taxonomy" id="2565782"/>
    <lineage>
        <taxon>Bacteria</taxon>
        <taxon>Pseudomonadati</taxon>
        <taxon>Pseudomonadota</taxon>
        <taxon>Gammaproteobacteria</taxon>
        <taxon>Lysobacterales</taxon>
        <taxon>Lysobacteraceae</taxon>
        <taxon>Luteimonas</taxon>
    </lineage>
</organism>
<dbReference type="EMBL" id="SPUH01000001">
    <property type="protein sequence ID" value="TKS55144.1"/>
    <property type="molecule type" value="Genomic_DNA"/>
</dbReference>
<accession>A0A4Z1R656</accession>
<dbReference type="PANTHER" id="PTHR19328:SF55">
    <property type="entry name" value="BLR6566 PROTEIN"/>
    <property type="match status" value="1"/>
</dbReference>
<dbReference type="PROSITE" id="PS51257">
    <property type="entry name" value="PROKAR_LIPOPROTEIN"/>
    <property type="match status" value="1"/>
</dbReference>
<feature type="region of interest" description="Disordered" evidence="1">
    <location>
        <begin position="431"/>
        <end position="465"/>
    </location>
</feature>
<dbReference type="AlphaFoldDB" id="A0A4Z1R656"/>
<evidence type="ECO:0000259" key="3">
    <source>
        <dbReference type="Pfam" id="PF22807"/>
    </source>
</evidence>
<sequence>MSRTSLTLAAALAVSLAACNPAPEPTLQYGSDLNLPQPKRGLLPQMVIASPDTWGDQLPAVPDGFEVRAIATDLGIPRQTLVLPNGDILVAEGRGGNAPKLKPKDVIAGPIKAAGTTSVKSGNRVTLLRDADGDGEYELKTVFAENLNAPYGLALIGNNLYVANQDAVVRFDYQPGQTQASGEPELLTLLPSDINHHWTKAMTASADGRFLYVGIGSNSNITERGMTAEENRAMVWEIDAATGMHREYATGLRNPTALAIEPTTRQLWAVVNERDEIGPDLVPDYLTSVQDGGFYGWPWAYWDGQVDDRVRPQNPDKVAATITPDYSIGAHVASLGVDFSSPVMGPEFAEGAFVGMHGSWNRSEPVGYKVVFVRFQNGRPVGQPIDFATNFRDDDGTTRGRPVGVTVDPRGAVIIADDLANIIWRVSRVGGPAVTPPPVTTPGDAVPADATAPATDAAPADSAAQ</sequence>
<feature type="chain" id="PRO_5021483921" evidence="2">
    <location>
        <begin position="18"/>
        <end position="465"/>
    </location>
</feature>
<evidence type="ECO:0000256" key="1">
    <source>
        <dbReference type="SAM" id="MobiDB-lite"/>
    </source>
</evidence>
<feature type="compositionally biased region" description="Low complexity" evidence="1">
    <location>
        <begin position="441"/>
        <end position="465"/>
    </location>
</feature>
<keyword evidence="2" id="KW-0732">Signal</keyword>
<evidence type="ECO:0000313" key="5">
    <source>
        <dbReference type="Proteomes" id="UP000298681"/>
    </source>
</evidence>
<dbReference type="SUPFAM" id="SSF50952">
    <property type="entry name" value="Soluble quinoprotein glucose dehydrogenase"/>
    <property type="match status" value="1"/>
</dbReference>
<dbReference type="PANTHER" id="PTHR19328">
    <property type="entry name" value="HEDGEHOG-INTERACTING PROTEIN"/>
    <property type="match status" value="1"/>
</dbReference>
<keyword evidence="5" id="KW-1185">Reference proteome</keyword>
<feature type="signal peptide" evidence="2">
    <location>
        <begin position="1"/>
        <end position="17"/>
    </location>
</feature>
<feature type="domain" description="Pyrroloquinoline quinone-dependent pyranose dehydrogenase beta-propeller" evidence="3">
    <location>
        <begin position="60"/>
        <end position="277"/>
    </location>
</feature>
<dbReference type="InterPro" id="IPR054539">
    <property type="entry name" value="Beta-prop_PDH"/>
</dbReference>
<dbReference type="Gene3D" id="2.120.10.30">
    <property type="entry name" value="TolB, C-terminal domain"/>
    <property type="match status" value="1"/>
</dbReference>
<name>A0A4Z1R656_9GAMM</name>
<feature type="domain" description="Pyrroloquinoline quinone-dependent pyranose dehydrogenase beta-propeller" evidence="3">
    <location>
        <begin position="321"/>
        <end position="426"/>
    </location>
</feature>
<comment type="caution">
    <text evidence="4">The sequence shown here is derived from an EMBL/GenBank/DDBJ whole genome shotgun (WGS) entry which is preliminary data.</text>
</comment>
<dbReference type="Proteomes" id="UP000298681">
    <property type="component" value="Unassembled WGS sequence"/>
</dbReference>
<dbReference type="InterPro" id="IPR011041">
    <property type="entry name" value="Quinoprot_gluc/sorb_DH_b-prop"/>
</dbReference>
<proteinExistence type="predicted"/>
<dbReference type="InterPro" id="IPR011042">
    <property type="entry name" value="6-blade_b-propeller_TolB-like"/>
</dbReference>
<dbReference type="RefSeq" id="WP_134674499.1">
    <property type="nucleotide sequence ID" value="NZ_SPUH01000001.1"/>
</dbReference>
<evidence type="ECO:0000313" key="4">
    <source>
        <dbReference type="EMBL" id="TKS55144.1"/>
    </source>
</evidence>
<dbReference type="Pfam" id="PF22807">
    <property type="entry name" value="TrAA12"/>
    <property type="match status" value="2"/>
</dbReference>